<evidence type="ECO:0000313" key="1">
    <source>
        <dbReference type="EMBL" id="KAF2861633.1"/>
    </source>
</evidence>
<dbReference type="Proteomes" id="UP000799421">
    <property type="component" value="Unassembled WGS sequence"/>
</dbReference>
<dbReference type="EMBL" id="MU005971">
    <property type="protein sequence ID" value="KAF2861633.1"/>
    <property type="molecule type" value="Genomic_DNA"/>
</dbReference>
<proteinExistence type="predicted"/>
<keyword evidence="2" id="KW-1185">Reference proteome</keyword>
<accession>A0A6A7C2P0</accession>
<sequence length="108" mass="12163">MKGNMAGFMSLSCEPMCKLRLPAVDDKRRHGVFADEDGVSTTMYRLVAEGFGVIIGGQSRARWYFGYGNVFLRHPLPLQTQIVGWSCDAYDEARPLPYQWQGQGVEKT</sequence>
<name>A0A6A7C2P0_9PEZI</name>
<dbReference type="AlphaFoldDB" id="A0A6A7C2P0"/>
<protein>
    <submittedName>
        <fullName evidence="1">Uncharacterized protein</fullName>
    </submittedName>
</protein>
<reference evidence="1" key="1">
    <citation type="journal article" date="2020" name="Stud. Mycol.">
        <title>101 Dothideomycetes genomes: a test case for predicting lifestyles and emergence of pathogens.</title>
        <authorList>
            <person name="Haridas S."/>
            <person name="Albert R."/>
            <person name="Binder M."/>
            <person name="Bloem J."/>
            <person name="Labutti K."/>
            <person name="Salamov A."/>
            <person name="Andreopoulos B."/>
            <person name="Baker S."/>
            <person name="Barry K."/>
            <person name="Bills G."/>
            <person name="Bluhm B."/>
            <person name="Cannon C."/>
            <person name="Castanera R."/>
            <person name="Culley D."/>
            <person name="Daum C."/>
            <person name="Ezra D."/>
            <person name="Gonzalez J."/>
            <person name="Henrissat B."/>
            <person name="Kuo A."/>
            <person name="Liang C."/>
            <person name="Lipzen A."/>
            <person name="Lutzoni F."/>
            <person name="Magnuson J."/>
            <person name="Mondo S."/>
            <person name="Nolan M."/>
            <person name="Ohm R."/>
            <person name="Pangilinan J."/>
            <person name="Park H.-J."/>
            <person name="Ramirez L."/>
            <person name="Alfaro M."/>
            <person name="Sun H."/>
            <person name="Tritt A."/>
            <person name="Yoshinaga Y."/>
            <person name="Zwiers L.-H."/>
            <person name="Turgeon B."/>
            <person name="Goodwin S."/>
            <person name="Spatafora J."/>
            <person name="Crous P."/>
            <person name="Grigoriev I."/>
        </authorList>
    </citation>
    <scope>NUCLEOTIDE SEQUENCE</scope>
    <source>
        <strain evidence="1">CBS 480.64</strain>
    </source>
</reference>
<gene>
    <name evidence="1" type="ORF">K470DRAFT_263537</name>
</gene>
<organism evidence="1 2">
    <name type="scientific">Piedraia hortae CBS 480.64</name>
    <dbReference type="NCBI Taxonomy" id="1314780"/>
    <lineage>
        <taxon>Eukaryota</taxon>
        <taxon>Fungi</taxon>
        <taxon>Dikarya</taxon>
        <taxon>Ascomycota</taxon>
        <taxon>Pezizomycotina</taxon>
        <taxon>Dothideomycetes</taxon>
        <taxon>Dothideomycetidae</taxon>
        <taxon>Capnodiales</taxon>
        <taxon>Piedraiaceae</taxon>
        <taxon>Piedraia</taxon>
    </lineage>
</organism>
<evidence type="ECO:0000313" key="2">
    <source>
        <dbReference type="Proteomes" id="UP000799421"/>
    </source>
</evidence>